<proteinExistence type="predicted"/>
<evidence type="ECO:0000313" key="3">
    <source>
        <dbReference type="Proteomes" id="UP000305881"/>
    </source>
</evidence>
<evidence type="ECO:0000313" key="2">
    <source>
        <dbReference type="EMBL" id="QCW82859.1"/>
    </source>
</evidence>
<dbReference type="KEGG" id="mbur:EQU24_11850"/>
<keyword evidence="1" id="KW-0175">Coiled coil</keyword>
<dbReference type="OrthoDB" id="5570466at2"/>
<dbReference type="STRING" id="675511.GCA_000341735_00668"/>
<evidence type="ECO:0000256" key="1">
    <source>
        <dbReference type="SAM" id="Coils"/>
    </source>
</evidence>
<dbReference type="Proteomes" id="UP000305881">
    <property type="component" value="Chromosome"/>
</dbReference>
<dbReference type="EMBL" id="CP035467">
    <property type="protein sequence ID" value="QCW82859.1"/>
    <property type="molecule type" value="Genomic_DNA"/>
</dbReference>
<protein>
    <submittedName>
        <fullName evidence="2">Uncharacterized protein</fullName>
    </submittedName>
</protein>
<reference evidence="3" key="1">
    <citation type="journal article" date="2019" name="J. Bacteriol.">
        <title>A Mutagenic Screen Identifies a TonB-Dependent Receptor Required for the Lanthanide Metal Switch in the Type I Methanotroph 'Methylotuvimicrobium buryatense' 5GB1C.</title>
        <authorList>
            <person name="Groom J.D."/>
            <person name="Ford S.M."/>
            <person name="Pesesky M.W."/>
            <person name="Lidstrom M.E."/>
        </authorList>
    </citation>
    <scope>NUCLEOTIDE SEQUENCE [LARGE SCALE GENOMIC DNA]</scope>
    <source>
        <strain evidence="3">5GB1C</strain>
    </source>
</reference>
<organism evidence="2 3">
    <name type="scientific">Methylotuvimicrobium buryatense</name>
    <name type="common">Methylomicrobium buryatense</name>
    <dbReference type="NCBI Taxonomy" id="95641"/>
    <lineage>
        <taxon>Bacteria</taxon>
        <taxon>Pseudomonadati</taxon>
        <taxon>Pseudomonadota</taxon>
        <taxon>Gammaproteobacteria</taxon>
        <taxon>Methylococcales</taxon>
        <taxon>Methylococcaceae</taxon>
        <taxon>Methylotuvimicrobium</taxon>
    </lineage>
</organism>
<gene>
    <name evidence="2" type="ORF">EQU24_11850</name>
</gene>
<name>A0A4P9UNC1_METBY</name>
<sequence>MHSQSEIEQSKTEPVQCTDTSFPSVRYFQVHFEFLHEQFQQTLEMLESLQTRMQQLEQQMAKDKAKQESFAISLQSLASHQDSLSRAPRISEKRVGRR</sequence>
<feature type="coiled-coil region" evidence="1">
    <location>
        <begin position="39"/>
        <end position="66"/>
    </location>
</feature>
<accession>A0A4P9UNC1</accession>
<dbReference type="AlphaFoldDB" id="A0A4P9UNC1"/>
<dbReference type="RefSeq" id="WP_017839299.1">
    <property type="nucleotide sequence ID" value="NZ_CP035467.1"/>
</dbReference>
<keyword evidence="3" id="KW-1185">Reference proteome</keyword>